<evidence type="ECO:0000313" key="2">
    <source>
        <dbReference type="EMBL" id="KAF9694725.1"/>
    </source>
</evidence>
<reference evidence="2" key="1">
    <citation type="submission" date="2018-12" db="EMBL/GenBank/DDBJ databases">
        <authorList>
            <person name="Syme R.A."/>
            <person name="Farfan-Caceres L."/>
            <person name="Lichtenzveig J."/>
        </authorList>
    </citation>
    <scope>NUCLEOTIDE SEQUENCE</scope>
    <source>
        <strain evidence="2">Al4</strain>
    </source>
</reference>
<evidence type="ECO:0000313" key="3">
    <source>
        <dbReference type="Proteomes" id="UP000651452"/>
    </source>
</evidence>
<name>A0A8H7IXV9_9PLEO</name>
<dbReference type="AlphaFoldDB" id="A0A8H7IXV9"/>
<feature type="compositionally biased region" description="Low complexity" evidence="1">
    <location>
        <begin position="282"/>
        <end position="298"/>
    </location>
</feature>
<organism evidence="2 3">
    <name type="scientific">Ascochyta lentis</name>
    <dbReference type="NCBI Taxonomy" id="205686"/>
    <lineage>
        <taxon>Eukaryota</taxon>
        <taxon>Fungi</taxon>
        <taxon>Dikarya</taxon>
        <taxon>Ascomycota</taxon>
        <taxon>Pezizomycotina</taxon>
        <taxon>Dothideomycetes</taxon>
        <taxon>Pleosporomycetidae</taxon>
        <taxon>Pleosporales</taxon>
        <taxon>Pleosporineae</taxon>
        <taxon>Didymellaceae</taxon>
        <taxon>Ascochyta</taxon>
    </lineage>
</organism>
<reference evidence="2" key="2">
    <citation type="submission" date="2020-09" db="EMBL/GenBank/DDBJ databases">
        <title>Reference genome assembly for Australian Ascochyta lentis isolate Al4.</title>
        <authorList>
            <person name="Lee R.C."/>
            <person name="Farfan-Caceres L.M."/>
            <person name="Debler J.W."/>
            <person name="Williams A.H."/>
            <person name="Henares B.M."/>
        </authorList>
    </citation>
    <scope>NUCLEOTIDE SEQUENCE</scope>
    <source>
        <strain evidence="2">Al4</strain>
    </source>
</reference>
<dbReference type="EMBL" id="RZGK01000013">
    <property type="protein sequence ID" value="KAF9694725.1"/>
    <property type="molecule type" value="Genomic_DNA"/>
</dbReference>
<sequence>MAGQQTLPRKKLSPKSPSRVLKKRKTFVAYNRRDCELTAHQQSWARSLAVSLSGWRKRQAFLQAQLEAHLKNEAEREAQEAVRKAALQAEEGERRAQTAKLQAEAAEKFARDAAAYQKRASEIHQANMEDGIEEETVDEDMHAYTKKRSDVESPNLASPADIHPTPVVQPAVKVDWRIKAQMGIEKKKLTVDKGWSALTWNQKSNVHERLLLLESGGYDITELQDRKASSEEITAIILELAAAQQKSDSTSNEPIQKSEEVKMLPDERSSSPVIPHSSVDEPTSSPAKSPDPSSAKNSQPAIEDSPISSPQKALESIIQSDIPPIIEEDTQPFCFDEPYHPRASPPLKRKRDYHSDAQDLEDTAAIGSYPARKKRNMVFCTEDTLRLQALQEIKRKVFRRVFRPTRSICQKPSPFSKVVFPADASRDNRQAMQNAISILDYLYTKQPVTPSPDEPLSIPLTGYHKLMAELRFLTSTNSAAETNMTIIDPDFDDEEPDKIDTSQSEAGAKDLEAEDFYREKSRIIIFKDEQGCQVFQGDTLTLAKLFQVLQQQELFHHVVWEWDGLRLSPSSNLRWSLGPETQNTLLRIVHHLRQYAETGGAEIWVHKVDNGRAGHL</sequence>
<evidence type="ECO:0000256" key="1">
    <source>
        <dbReference type="SAM" id="MobiDB-lite"/>
    </source>
</evidence>
<comment type="caution">
    <text evidence="2">The sequence shown here is derived from an EMBL/GenBank/DDBJ whole genome shotgun (WGS) entry which is preliminary data.</text>
</comment>
<keyword evidence="3" id="KW-1185">Reference proteome</keyword>
<dbReference type="Proteomes" id="UP000651452">
    <property type="component" value="Unassembled WGS sequence"/>
</dbReference>
<feature type="compositionally biased region" description="Polar residues" evidence="1">
    <location>
        <begin position="244"/>
        <end position="255"/>
    </location>
</feature>
<feature type="region of interest" description="Disordered" evidence="1">
    <location>
        <begin position="1"/>
        <end position="20"/>
    </location>
</feature>
<dbReference type="OrthoDB" id="3795771at2759"/>
<feature type="compositionally biased region" description="Basic and acidic residues" evidence="1">
    <location>
        <begin position="256"/>
        <end position="269"/>
    </location>
</feature>
<feature type="region of interest" description="Disordered" evidence="1">
    <location>
        <begin position="331"/>
        <end position="350"/>
    </location>
</feature>
<protein>
    <submittedName>
        <fullName evidence="2">Uncharacterized protein</fullName>
    </submittedName>
</protein>
<gene>
    <name evidence="2" type="ORF">EKO04_007651</name>
</gene>
<accession>A0A8H7IXV9</accession>
<feature type="region of interest" description="Disordered" evidence="1">
    <location>
        <begin position="242"/>
        <end position="314"/>
    </location>
</feature>
<proteinExistence type="predicted"/>